<gene>
    <name evidence="3" type="ORF">HWD57_10945</name>
</gene>
<dbReference type="Pfam" id="PF18810">
    <property type="entry name" value="PBECR2"/>
    <property type="match status" value="1"/>
</dbReference>
<feature type="domain" description="Phage head morphogenesis" evidence="1">
    <location>
        <begin position="60"/>
        <end position="187"/>
    </location>
</feature>
<dbReference type="InterPro" id="IPR006528">
    <property type="entry name" value="Phage_head_morphogenesis_dom"/>
</dbReference>
<dbReference type="AlphaFoldDB" id="A0A7D5SE69"/>
<sequence>MPDVPDLAYACRLPPEDAIAYLESKGYAIGFSWRDVWQEAHAKAFTAAGVMKVDVLADLKAGLVDALKEGTTRQDYLRNLTPLLQRKGWWGYEAQVDPVTGEMAGKGLTPRRLATIFDTNLQSAYMAGRYQAFLANVADRPYWQYVAVMDSRTRPAHAALNGRTFRHDDPIWRTHFPPNGFRCRCGVRALDAEDLQARGIDLSSSEGRLSDIEVSTSRHPDGPTATVTRFEYAPGKFFAPDAGWSYNPGAAALKPFAPPPLDDLPRTFSPGVPLPDLPAPTRVAADRLLAPGLPPEDYAHAFLAEFGADVDQGVVFRDVTGAPLVIDEALFQDGAGNWKAAKDGRGPFMRLLAESVQAPDEIWLRWEESREAPGTWRLKRRYLRSFEVMGDDGPQYGLSVFEYGKDGWSGSTAMMSQADRGPAARLRYIERQRDGFLLYRKPETP</sequence>
<evidence type="ECO:0000313" key="4">
    <source>
        <dbReference type="Proteomes" id="UP000509684"/>
    </source>
</evidence>
<accession>A0A7D5SE69</accession>
<dbReference type="Proteomes" id="UP000509684">
    <property type="component" value="Chromosome"/>
</dbReference>
<evidence type="ECO:0000259" key="1">
    <source>
        <dbReference type="Pfam" id="PF04233"/>
    </source>
</evidence>
<evidence type="ECO:0000313" key="3">
    <source>
        <dbReference type="EMBL" id="QLH50239.1"/>
    </source>
</evidence>
<name>A0A7D5SE69_9PROT</name>
<dbReference type="Pfam" id="PF04233">
    <property type="entry name" value="Phage_Mu_F"/>
    <property type="match status" value="1"/>
</dbReference>
<evidence type="ECO:0000259" key="2">
    <source>
        <dbReference type="Pfam" id="PF18810"/>
    </source>
</evidence>
<dbReference type="EMBL" id="CP058708">
    <property type="protein sequence ID" value="QLH50239.1"/>
    <property type="molecule type" value="Genomic_DNA"/>
</dbReference>
<proteinExistence type="predicted"/>
<dbReference type="KEGG" id="acog:HWD57_10945"/>
<dbReference type="InterPro" id="IPR041110">
    <property type="entry name" value="PBECR2"/>
</dbReference>
<organism evidence="3 4">
    <name type="scientific">Candidatus Accumulibacter cognatus</name>
    <dbReference type="NCBI Taxonomy" id="2954383"/>
    <lineage>
        <taxon>Bacteria</taxon>
        <taxon>Pseudomonadati</taxon>
        <taxon>Pseudomonadota</taxon>
        <taxon>Betaproteobacteria</taxon>
        <taxon>Candidatus Accumulibacter</taxon>
    </lineage>
</organism>
<reference evidence="3 4" key="1">
    <citation type="journal article" date="2019" name="Microbiome">
        <title>Annotated bacterial chromosomes from frame-shift-corrected long-read metagenomic data.</title>
        <authorList>
            <person name="Arumugam K."/>
            <person name="Bagci C."/>
            <person name="Bessarab I."/>
            <person name="Beier S."/>
            <person name="Buchfink B."/>
            <person name="Gorska A."/>
            <person name="Qiu G."/>
            <person name="Huson D.H."/>
            <person name="Williams R.B.H."/>
        </authorList>
    </citation>
    <scope>NUCLEOTIDE SEQUENCE [LARGE SCALE GENOMIC DNA]</scope>
    <source>
        <strain evidence="3">SSA1</strain>
    </source>
</reference>
<dbReference type="NCBIfam" id="TIGR01641">
    <property type="entry name" value="phageSPP1_gp7"/>
    <property type="match status" value="1"/>
</dbReference>
<feature type="domain" description="Phage-Barnase-EndoU-ColicinE5/D-RelE like nuclease 2" evidence="2">
    <location>
        <begin position="301"/>
        <end position="440"/>
    </location>
</feature>
<protein>
    <submittedName>
        <fullName evidence="3">Minor capsid protein</fullName>
    </submittedName>
</protein>